<evidence type="ECO:0000256" key="1">
    <source>
        <dbReference type="ARBA" id="ARBA00010062"/>
    </source>
</evidence>
<accession>A0A6M4NMS0</accession>
<dbReference type="PANTHER" id="PTHR30483:SF6">
    <property type="entry name" value="PERIPLASMIC BINDING PROTEIN OF ABC TRANSPORTER FOR NATURAL AMINO ACIDS"/>
    <property type="match status" value="1"/>
</dbReference>
<dbReference type="InterPro" id="IPR028081">
    <property type="entry name" value="Leu-bd"/>
</dbReference>
<evidence type="ECO:0000259" key="4">
    <source>
        <dbReference type="Pfam" id="PF13458"/>
    </source>
</evidence>
<dbReference type="CDD" id="cd06339">
    <property type="entry name" value="PBP1_YraM_LppC_lipoprotein-like"/>
    <property type="match status" value="1"/>
</dbReference>
<dbReference type="AlphaFoldDB" id="A0A6M4NMS0"/>
<dbReference type="Gene3D" id="3.40.50.2300">
    <property type="match status" value="4"/>
</dbReference>
<dbReference type="Pfam" id="PF13458">
    <property type="entry name" value="Peripla_BP_6"/>
    <property type="match status" value="1"/>
</dbReference>
<keyword evidence="3" id="KW-0029">Amino-acid transport</keyword>
<keyword evidence="3" id="KW-0813">Transport</keyword>
<gene>
    <name evidence="5" type="ORF">PlAlph_1920</name>
</gene>
<dbReference type="PANTHER" id="PTHR30483">
    <property type="entry name" value="LEUCINE-SPECIFIC-BINDING PROTEIN"/>
    <property type="match status" value="1"/>
</dbReference>
<dbReference type="GO" id="GO:0006865">
    <property type="term" value="P:amino acid transport"/>
    <property type="evidence" value="ECO:0007669"/>
    <property type="project" value="UniProtKB-KW"/>
</dbReference>
<keyword evidence="2" id="KW-0732">Signal</keyword>
<dbReference type="SUPFAM" id="SSF53822">
    <property type="entry name" value="Periplasmic binding protein-like I"/>
    <property type="match status" value="1"/>
</dbReference>
<dbReference type="InterPro" id="IPR028082">
    <property type="entry name" value="Peripla_BP_I"/>
</dbReference>
<comment type="similarity">
    <text evidence="1">Belongs to the leucine-binding protein family.</text>
</comment>
<dbReference type="EMBL" id="MN990729">
    <property type="protein sequence ID" value="QJR98188.1"/>
    <property type="molecule type" value="Genomic_DNA"/>
</dbReference>
<organism evidence="5">
    <name type="scientific">uncultured Alphaproteobacteria bacterium</name>
    <dbReference type="NCBI Taxonomy" id="91750"/>
    <lineage>
        <taxon>Bacteria</taxon>
        <taxon>Pseudomonadati</taxon>
        <taxon>Pseudomonadota</taxon>
        <taxon>Alphaproteobacteria</taxon>
        <taxon>environmental samples</taxon>
    </lineage>
</organism>
<name>A0A6M4NMS0_9PROT</name>
<protein>
    <submittedName>
        <fullName evidence="5">Penicillin-binding protein activator</fullName>
    </submittedName>
</protein>
<reference evidence="5" key="1">
    <citation type="submission" date="2020-01" db="EMBL/GenBank/DDBJ databases">
        <title>Gastrointestinal microbiota of LL stock colony Peromyscus leucopus.</title>
        <authorList>
            <person name="Milovic A."/>
            <person name="Bassam K."/>
            <person name="Keay E."/>
            <person name="Barbour A.G."/>
        </authorList>
    </citation>
    <scope>NUCLEOTIDE SEQUENCE</scope>
    <source>
        <strain evidence="5">LL90</strain>
    </source>
</reference>
<evidence type="ECO:0000256" key="3">
    <source>
        <dbReference type="ARBA" id="ARBA00022970"/>
    </source>
</evidence>
<evidence type="ECO:0000256" key="2">
    <source>
        <dbReference type="ARBA" id="ARBA00022729"/>
    </source>
</evidence>
<dbReference type="InterPro" id="IPR051010">
    <property type="entry name" value="BCAA_transport"/>
</dbReference>
<sequence>MLPLSGEASKAGQGLKNATMIALEDMNNPNLILQYYDTKSSPEGARVAAENALNQQVKLIIGPLMSSSVEAISYQTRRHNVPVIAFSTNDDVLQSQIYTLGLLIEEQISRIIGYAAVKGRSRFALLLPDNSTGIAVARAAAKAAKKHGGHVVRIAFYEPNTSDFSEIIRQLSDFEKRAEPVIKEKKRLKALVEKGDTEAKAALKKLSLKETEEGVDFDAVIIPESGGKLKSATAMFGYYDVFAPDVMFLGTSVWENTSLNKESTLNRAAYPVLSRSHSAYFNRKYQSLYGSYPNGLFAFAYDAVALSSALARSNPEDLDAAITTPDGFVGINGVFRIFANGKNQHSLDIMEIRPQADVIVDQAPRKFTTAPENLDEIDISVLYNGNPPLIFGKDEKEAQQIIFGTTLQPAEPDSQQDENTENLMYNY</sequence>
<evidence type="ECO:0000313" key="5">
    <source>
        <dbReference type="EMBL" id="QJR98188.1"/>
    </source>
</evidence>
<feature type="domain" description="Leucine-binding protein" evidence="4">
    <location>
        <begin position="2"/>
        <end position="172"/>
    </location>
</feature>
<proteinExistence type="inferred from homology"/>